<reference evidence="1 2" key="1">
    <citation type="submission" date="2022-09" db="EMBL/GenBank/DDBJ databases">
        <title>Enrichment on poylsaccharides allowed isolation of novel metabolic and taxonomic groups of Haloarchaea.</title>
        <authorList>
            <person name="Sorokin D.Y."/>
            <person name="Elcheninov A.G."/>
            <person name="Khizhniak T.V."/>
            <person name="Kolganova T.V."/>
            <person name="Kublanov I.V."/>
        </authorList>
    </citation>
    <scope>NUCLEOTIDE SEQUENCE [LARGE SCALE GENOMIC DNA]</scope>
    <source>
        <strain evidence="1 2">AArc-curdl1</strain>
    </source>
</reference>
<keyword evidence="2" id="KW-1185">Reference proteome</keyword>
<gene>
    <name evidence="1" type="ORF">OB919_15520</name>
</gene>
<proteinExistence type="predicted"/>
<dbReference type="RefSeq" id="WP_342809690.1">
    <property type="nucleotide sequence ID" value="NZ_JAOPJZ010000016.1"/>
</dbReference>
<name>A0AAP3E7X2_9EURY</name>
<comment type="caution">
    <text evidence="1">The sequence shown here is derived from an EMBL/GenBank/DDBJ whole genome shotgun (WGS) entry which is preliminary data.</text>
</comment>
<evidence type="ECO:0000313" key="1">
    <source>
        <dbReference type="EMBL" id="MCU4753372.1"/>
    </source>
</evidence>
<dbReference type="InterPro" id="IPR011330">
    <property type="entry name" value="Glyco_hydro/deAcase_b/a-brl"/>
</dbReference>
<protein>
    <submittedName>
        <fullName evidence="1">Uncharacterized protein</fullName>
    </submittedName>
</protein>
<sequence>MPELAALGRLSYTFGEYEQLLQSLLADGFSFIPFKGSVDDDEIVLRHDVDLSPARALEMAKIEAAMDIQATYCVLVTTPVYNLLEVTNASILHEIQALGHDVALHFNTHHYWSTQPSDDELCTQVRAECDVLGTVLNRHVDLVSFHRPPEWVLGVDFDGFENAYQPAYFSAITYRSDSSHKWRRQPPFPDGRPDRLQLLTHPGLWGETPRPMDEIVAGVGEERQNHVRTYLEGLES</sequence>
<accession>A0AAP3E7X2</accession>
<dbReference type="SUPFAM" id="SSF88713">
    <property type="entry name" value="Glycoside hydrolase/deacetylase"/>
    <property type="match status" value="1"/>
</dbReference>
<dbReference type="GO" id="GO:0005975">
    <property type="term" value="P:carbohydrate metabolic process"/>
    <property type="evidence" value="ECO:0007669"/>
    <property type="project" value="InterPro"/>
</dbReference>
<organism evidence="1 2">
    <name type="scientific">Natronosalvus hydrolyticus</name>
    <dbReference type="NCBI Taxonomy" id="2979988"/>
    <lineage>
        <taxon>Archaea</taxon>
        <taxon>Methanobacteriati</taxon>
        <taxon>Methanobacteriota</taxon>
        <taxon>Stenosarchaea group</taxon>
        <taxon>Halobacteria</taxon>
        <taxon>Halobacteriales</taxon>
        <taxon>Natrialbaceae</taxon>
        <taxon>Natronosalvus</taxon>
    </lineage>
</organism>
<dbReference type="EMBL" id="JAOPJZ010000016">
    <property type="protein sequence ID" value="MCU4753372.1"/>
    <property type="molecule type" value="Genomic_DNA"/>
</dbReference>
<dbReference type="Gene3D" id="3.20.20.370">
    <property type="entry name" value="Glycoside hydrolase/deacetylase"/>
    <property type="match status" value="1"/>
</dbReference>
<dbReference type="Proteomes" id="UP001321047">
    <property type="component" value="Unassembled WGS sequence"/>
</dbReference>
<evidence type="ECO:0000313" key="2">
    <source>
        <dbReference type="Proteomes" id="UP001321047"/>
    </source>
</evidence>
<dbReference type="AlphaFoldDB" id="A0AAP3E7X2"/>